<feature type="region of interest" description="Disordered" evidence="1">
    <location>
        <begin position="92"/>
        <end position="113"/>
    </location>
</feature>
<evidence type="ECO:0000313" key="3">
    <source>
        <dbReference type="Proteomes" id="UP000299102"/>
    </source>
</evidence>
<protein>
    <submittedName>
        <fullName evidence="2">Uncharacterized protein</fullName>
    </submittedName>
</protein>
<comment type="caution">
    <text evidence="2">The sequence shown here is derived from an EMBL/GenBank/DDBJ whole genome shotgun (WGS) entry which is preliminary data.</text>
</comment>
<feature type="compositionally biased region" description="Basic residues" evidence="1">
    <location>
        <begin position="96"/>
        <end position="113"/>
    </location>
</feature>
<sequence>MTAGLLIAKSIVQGPQIMTPVTARPRIDIKNLYSCLDGTASDRGQIFKSGPSQPKSLAVHSNCLSPKRELNQEVRGAVIPRKKISEHEILLPSRSCAHKGRRRPREKTKRRLN</sequence>
<name>A0A4C1YWT2_EUMVA</name>
<dbReference type="EMBL" id="BGZK01001477">
    <property type="protein sequence ID" value="GBP80716.1"/>
    <property type="molecule type" value="Genomic_DNA"/>
</dbReference>
<dbReference type="AlphaFoldDB" id="A0A4C1YWT2"/>
<reference evidence="2 3" key="1">
    <citation type="journal article" date="2019" name="Commun. Biol.">
        <title>The bagworm genome reveals a unique fibroin gene that provides high tensile strength.</title>
        <authorList>
            <person name="Kono N."/>
            <person name="Nakamura H."/>
            <person name="Ohtoshi R."/>
            <person name="Tomita M."/>
            <person name="Numata K."/>
            <person name="Arakawa K."/>
        </authorList>
    </citation>
    <scope>NUCLEOTIDE SEQUENCE [LARGE SCALE GENOMIC DNA]</scope>
</reference>
<accession>A0A4C1YWT2</accession>
<evidence type="ECO:0000313" key="2">
    <source>
        <dbReference type="EMBL" id="GBP80716.1"/>
    </source>
</evidence>
<keyword evidence="3" id="KW-1185">Reference proteome</keyword>
<gene>
    <name evidence="2" type="ORF">EVAR_53084_1</name>
</gene>
<evidence type="ECO:0000256" key="1">
    <source>
        <dbReference type="SAM" id="MobiDB-lite"/>
    </source>
</evidence>
<organism evidence="2 3">
    <name type="scientific">Eumeta variegata</name>
    <name type="common">Bagworm moth</name>
    <name type="synonym">Eumeta japonica</name>
    <dbReference type="NCBI Taxonomy" id="151549"/>
    <lineage>
        <taxon>Eukaryota</taxon>
        <taxon>Metazoa</taxon>
        <taxon>Ecdysozoa</taxon>
        <taxon>Arthropoda</taxon>
        <taxon>Hexapoda</taxon>
        <taxon>Insecta</taxon>
        <taxon>Pterygota</taxon>
        <taxon>Neoptera</taxon>
        <taxon>Endopterygota</taxon>
        <taxon>Lepidoptera</taxon>
        <taxon>Glossata</taxon>
        <taxon>Ditrysia</taxon>
        <taxon>Tineoidea</taxon>
        <taxon>Psychidae</taxon>
        <taxon>Oiketicinae</taxon>
        <taxon>Eumeta</taxon>
    </lineage>
</organism>
<dbReference type="Proteomes" id="UP000299102">
    <property type="component" value="Unassembled WGS sequence"/>
</dbReference>
<proteinExistence type="predicted"/>